<dbReference type="PANTHER" id="PTHR14611:SF2">
    <property type="entry name" value="TECTONIC"/>
    <property type="match status" value="1"/>
</dbReference>
<dbReference type="InterPro" id="IPR040354">
    <property type="entry name" value="TCTN1-3"/>
</dbReference>
<dbReference type="InterPro" id="IPR057724">
    <property type="entry name" value="TCTN1-3_N"/>
</dbReference>
<keyword evidence="8" id="KW-1185">Reference proteome</keyword>
<dbReference type="GO" id="GO:0035869">
    <property type="term" value="C:ciliary transition zone"/>
    <property type="evidence" value="ECO:0007669"/>
    <property type="project" value="TreeGrafter"/>
</dbReference>
<evidence type="ECO:0000259" key="5">
    <source>
        <dbReference type="Pfam" id="PF07773"/>
    </source>
</evidence>
<protein>
    <recommendedName>
        <fullName evidence="9">Tectonic domain-containing protein</fullName>
    </recommendedName>
</protein>
<dbReference type="AlphaFoldDB" id="A0AAN7V0H1"/>
<evidence type="ECO:0008006" key="9">
    <source>
        <dbReference type="Google" id="ProtNLM"/>
    </source>
</evidence>
<keyword evidence="3" id="KW-0970">Cilium biogenesis/degradation</keyword>
<reference evidence="7 8" key="1">
    <citation type="journal article" date="2024" name="Insects">
        <title>An Improved Chromosome-Level Genome Assembly of the Firefly Pyrocoelia pectoralis.</title>
        <authorList>
            <person name="Fu X."/>
            <person name="Meyer-Rochow V.B."/>
            <person name="Ballantyne L."/>
            <person name="Zhu X."/>
        </authorList>
    </citation>
    <scope>NUCLEOTIDE SEQUENCE [LARGE SCALE GENOMIC DNA]</scope>
    <source>
        <strain evidence="7">XCY_ONT2</strain>
    </source>
</reference>
<dbReference type="Pfam" id="PF07773">
    <property type="entry name" value="TCTN_DUF1619"/>
    <property type="match status" value="1"/>
</dbReference>
<evidence type="ECO:0000256" key="4">
    <source>
        <dbReference type="ARBA" id="ARBA00023180"/>
    </source>
</evidence>
<dbReference type="PANTHER" id="PTHR14611">
    <property type="entry name" value="TECTONIC FAMILY MEMBER"/>
    <property type="match status" value="1"/>
</dbReference>
<evidence type="ECO:0000256" key="2">
    <source>
        <dbReference type="ARBA" id="ARBA00022729"/>
    </source>
</evidence>
<dbReference type="Proteomes" id="UP001329430">
    <property type="component" value="Chromosome 8"/>
</dbReference>
<evidence type="ECO:0000313" key="7">
    <source>
        <dbReference type="EMBL" id="KAK5640330.1"/>
    </source>
</evidence>
<evidence type="ECO:0000256" key="1">
    <source>
        <dbReference type="ARBA" id="ARBA00007633"/>
    </source>
</evidence>
<dbReference type="EMBL" id="JAVRBK010000008">
    <property type="protein sequence ID" value="KAK5640330.1"/>
    <property type="molecule type" value="Genomic_DNA"/>
</dbReference>
<accession>A0AAN7V0H1</accession>
<gene>
    <name evidence="7" type="ORF">RI129_011141</name>
</gene>
<keyword evidence="4" id="KW-0325">Glycoprotein</keyword>
<dbReference type="InterPro" id="IPR011677">
    <property type="entry name" value="TCTN1-3_dom"/>
</dbReference>
<organism evidence="7 8">
    <name type="scientific">Pyrocoelia pectoralis</name>
    <dbReference type="NCBI Taxonomy" id="417401"/>
    <lineage>
        <taxon>Eukaryota</taxon>
        <taxon>Metazoa</taxon>
        <taxon>Ecdysozoa</taxon>
        <taxon>Arthropoda</taxon>
        <taxon>Hexapoda</taxon>
        <taxon>Insecta</taxon>
        <taxon>Pterygota</taxon>
        <taxon>Neoptera</taxon>
        <taxon>Endopterygota</taxon>
        <taxon>Coleoptera</taxon>
        <taxon>Polyphaga</taxon>
        <taxon>Elateriformia</taxon>
        <taxon>Elateroidea</taxon>
        <taxon>Lampyridae</taxon>
        <taxon>Lampyrinae</taxon>
        <taxon>Pyrocoelia</taxon>
    </lineage>
</organism>
<evidence type="ECO:0000256" key="3">
    <source>
        <dbReference type="ARBA" id="ARBA00022794"/>
    </source>
</evidence>
<dbReference type="GO" id="GO:0060271">
    <property type="term" value="P:cilium assembly"/>
    <property type="evidence" value="ECO:0007669"/>
    <property type="project" value="TreeGrafter"/>
</dbReference>
<sequence>MTLYSVTMQQSTVTQSVTELNTDMTVTPALTTTVAVTTPSTTTSISATIAVPFTSTVAPINFSSHNGDVDTCTCNLHRQVCDLNCCCDKDCSLEDKKVFSHCIHEININRDTSFCHYTDYVYVNNTPYQWEVNQNGLFCIVKTNLPTKRSVHTHQGITSFKQSQLQKRDKRSWPDVEANMMDPHFTNESFVYGSDIWILKNKTLQKFELADSFMTNVCLIKSGIKYLQDFRSVCTQTDVSENNAHLHIGTYFQNVSVISAPKFLNVSEIMNCPKNVCLPIDVKECNENCSSLPSNTTTTCRFNSTLNIFNCRNVAQKIIYTFKHNGSNGFTAVELLLYLKDISYRPDAHFEFEQEFQANFFWHNSSLNYSQVLSGNPGYLIGKPVLIGTVNRTSSKIERAPDIFRENFLTFPTSRNSLCVLSEDLLVASEFGYNMLLKCKLRKKIETSNSTANNTCRQIQRTIFDYWPISSNVTAINKVFGVFGNSNDTSDWVEALSNKSPEEILNGTYGNFTSDNNTLICNNVTVTLKIDIFYARVSYKSLLNQNKIIGVTYSFGTLKQFPFKIESGYLDYEILIMEELMFYDVTSKQAEKFVDPPSFQIRLPYDFFYPFVKVDNGVDINNVCSLLVLLNIVSVMQI</sequence>
<evidence type="ECO:0000313" key="8">
    <source>
        <dbReference type="Proteomes" id="UP001329430"/>
    </source>
</evidence>
<proteinExistence type="inferred from homology"/>
<dbReference type="Pfam" id="PF25752">
    <property type="entry name" value="DUF1619_N"/>
    <property type="match status" value="1"/>
</dbReference>
<comment type="similarity">
    <text evidence="1">Belongs to the tectonic family.</text>
</comment>
<comment type="caution">
    <text evidence="7">The sequence shown here is derived from an EMBL/GenBank/DDBJ whole genome shotgun (WGS) entry which is preliminary data.</text>
</comment>
<keyword evidence="2" id="KW-0732">Signal</keyword>
<feature type="domain" description="Tectonic-1-3 N-terminal" evidence="6">
    <location>
        <begin position="48"/>
        <end position="147"/>
    </location>
</feature>
<evidence type="ECO:0000259" key="6">
    <source>
        <dbReference type="Pfam" id="PF25752"/>
    </source>
</evidence>
<feature type="domain" description="Tectonic-1-3" evidence="5">
    <location>
        <begin position="375"/>
        <end position="556"/>
    </location>
</feature>
<name>A0AAN7V0H1_9COLE</name>